<dbReference type="PROSITE" id="PS51387">
    <property type="entry name" value="FAD_PCMH"/>
    <property type="match status" value="1"/>
</dbReference>
<dbReference type="InterPro" id="IPR016166">
    <property type="entry name" value="FAD-bd_PCMH"/>
</dbReference>
<dbReference type="GO" id="GO:0008720">
    <property type="term" value="F:D-lactate dehydrogenase (NAD+) activity"/>
    <property type="evidence" value="ECO:0007669"/>
    <property type="project" value="TreeGrafter"/>
</dbReference>
<evidence type="ECO:0000313" key="5">
    <source>
        <dbReference type="EMBL" id="MXY34513.1"/>
    </source>
</evidence>
<dbReference type="AlphaFoldDB" id="A0A6B0Y381"/>
<feature type="domain" description="FAD-binding PCMH-type" evidence="4">
    <location>
        <begin position="45"/>
        <end position="218"/>
    </location>
</feature>
<dbReference type="InterPro" id="IPR036318">
    <property type="entry name" value="FAD-bd_PCMH-like_sf"/>
</dbReference>
<dbReference type="Pfam" id="PF01565">
    <property type="entry name" value="FAD_binding_4"/>
    <property type="match status" value="1"/>
</dbReference>
<dbReference type="SUPFAM" id="SSF55103">
    <property type="entry name" value="FAD-linked oxidases, C-terminal domain"/>
    <property type="match status" value="1"/>
</dbReference>
<accession>A0A6B0Y381</accession>
<evidence type="ECO:0000259" key="4">
    <source>
        <dbReference type="PROSITE" id="PS51387"/>
    </source>
</evidence>
<evidence type="ECO:0000256" key="3">
    <source>
        <dbReference type="SAM" id="MobiDB-lite"/>
    </source>
</evidence>
<dbReference type="Gene3D" id="3.30.465.10">
    <property type="match status" value="1"/>
</dbReference>
<dbReference type="EMBL" id="VXRY01000430">
    <property type="protein sequence ID" value="MXY34513.1"/>
    <property type="molecule type" value="Genomic_DNA"/>
</dbReference>
<organism evidence="5">
    <name type="scientific">Boseongicola sp. SB0664_bin_43</name>
    <dbReference type="NCBI Taxonomy" id="2604844"/>
    <lineage>
        <taxon>Bacteria</taxon>
        <taxon>Pseudomonadati</taxon>
        <taxon>Pseudomonadota</taxon>
        <taxon>Alphaproteobacteria</taxon>
        <taxon>Rhodobacterales</taxon>
        <taxon>Paracoccaceae</taxon>
        <taxon>Boseongicola</taxon>
    </lineage>
</organism>
<gene>
    <name evidence="5" type="ORF">F4Y60_10605</name>
</gene>
<dbReference type="SUPFAM" id="SSF56176">
    <property type="entry name" value="FAD-binding/transporter-associated domain-like"/>
    <property type="match status" value="1"/>
</dbReference>
<dbReference type="PANTHER" id="PTHR11748:SF119">
    <property type="entry name" value="D-2-HYDROXYGLUTARATE DEHYDROGENASE"/>
    <property type="match status" value="1"/>
</dbReference>
<keyword evidence="2" id="KW-0274">FAD</keyword>
<evidence type="ECO:0000256" key="2">
    <source>
        <dbReference type="ARBA" id="ARBA00022827"/>
    </source>
</evidence>
<dbReference type="InterPro" id="IPR016164">
    <property type="entry name" value="FAD-linked_Oxase-like_C"/>
</dbReference>
<name>A0A6B0Y381_9RHOB</name>
<protein>
    <submittedName>
        <fullName evidence="5">FAD-binding oxidoreductase</fullName>
    </submittedName>
</protein>
<sequence length="455" mass="50840">MSATAEQLAAFRKDIGTITCHDDAGLLQTKSRDYYWYSPILKERLDRCCGQLLLRPRTEGEVVAIAGSAARHRIPLTIRGGGTGNYGQCVPIKGGVILEITGLSAIREITDGRVICEAGARIERVEDEVARTGQMLTMFPSTKRMATMGGFVAGGSGGIGSLRHGMLRDGGNITYLRIVTVEEDPRIIELRGKDILKAQHAYGTNGVITEMDYALAPATDWIHAIALFNGYRTALDFAVQVQDQGLDAYLLTVVERGFARFYRRLASNFPSGRDAVFSMMAPEAMPDFRACVDGHRGTVSLERSLREVEAANLPPAWECGWNHTTLQALKFEPGVWTYLQVAYPRPFEPGLVVRQKERYGDEVHFHHEMARMDGAVQVFALPLVRWRDRERIYEIIHEMEEIDGCTIFDPHAITIEDGGMKEIDRAQIEFKREADPHGLMNPGKTRGWLPEMERA</sequence>
<dbReference type="GO" id="GO:1903457">
    <property type="term" value="P:lactate catabolic process"/>
    <property type="evidence" value="ECO:0007669"/>
    <property type="project" value="TreeGrafter"/>
</dbReference>
<comment type="caution">
    <text evidence="5">The sequence shown here is derived from an EMBL/GenBank/DDBJ whole genome shotgun (WGS) entry which is preliminary data.</text>
</comment>
<proteinExistence type="predicted"/>
<dbReference type="InterPro" id="IPR006094">
    <property type="entry name" value="Oxid_FAD_bind_N"/>
</dbReference>
<dbReference type="GO" id="GO:0004458">
    <property type="term" value="F:D-lactate dehydrogenase (cytochrome) activity"/>
    <property type="evidence" value="ECO:0007669"/>
    <property type="project" value="TreeGrafter"/>
</dbReference>
<dbReference type="PANTHER" id="PTHR11748">
    <property type="entry name" value="D-LACTATE DEHYDROGENASE"/>
    <property type="match status" value="1"/>
</dbReference>
<feature type="region of interest" description="Disordered" evidence="3">
    <location>
        <begin position="435"/>
        <end position="455"/>
    </location>
</feature>
<dbReference type="GO" id="GO:0071949">
    <property type="term" value="F:FAD binding"/>
    <property type="evidence" value="ECO:0007669"/>
    <property type="project" value="InterPro"/>
</dbReference>
<reference evidence="5" key="1">
    <citation type="submission" date="2019-09" db="EMBL/GenBank/DDBJ databases">
        <title>Characterisation of the sponge microbiome using genome-centric metagenomics.</title>
        <authorList>
            <person name="Engelberts J.P."/>
            <person name="Robbins S.J."/>
            <person name="De Goeij J.M."/>
            <person name="Aranda M."/>
            <person name="Bell S.C."/>
            <person name="Webster N.S."/>
        </authorList>
    </citation>
    <scope>NUCLEOTIDE SEQUENCE</scope>
    <source>
        <strain evidence="5">SB0664_bin_43</strain>
    </source>
</reference>
<dbReference type="InterPro" id="IPR016169">
    <property type="entry name" value="FAD-bd_PCMH_sub2"/>
</dbReference>
<evidence type="ECO:0000256" key="1">
    <source>
        <dbReference type="ARBA" id="ARBA00022630"/>
    </source>
</evidence>
<keyword evidence="1" id="KW-0285">Flavoprotein</keyword>